<keyword evidence="3" id="KW-1185">Reference proteome</keyword>
<organism evidence="2 3">
    <name type="scientific">Pleurodeles waltl</name>
    <name type="common">Iberian ribbed newt</name>
    <dbReference type="NCBI Taxonomy" id="8319"/>
    <lineage>
        <taxon>Eukaryota</taxon>
        <taxon>Metazoa</taxon>
        <taxon>Chordata</taxon>
        <taxon>Craniata</taxon>
        <taxon>Vertebrata</taxon>
        <taxon>Euteleostomi</taxon>
        <taxon>Amphibia</taxon>
        <taxon>Batrachia</taxon>
        <taxon>Caudata</taxon>
        <taxon>Salamandroidea</taxon>
        <taxon>Salamandridae</taxon>
        <taxon>Pleurodelinae</taxon>
        <taxon>Pleurodeles</taxon>
    </lineage>
</organism>
<feature type="region of interest" description="Disordered" evidence="1">
    <location>
        <begin position="155"/>
        <end position="191"/>
    </location>
</feature>
<proteinExistence type="predicted"/>
<accession>A0AAV7UQJ5</accession>
<evidence type="ECO:0000313" key="3">
    <source>
        <dbReference type="Proteomes" id="UP001066276"/>
    </source>
</evidence>
<protein>
    <submittedName>
        <fullName evidence="2">Uncharacterized protein</fullName>
    </submittedName>
</protein>
<feature type="compositionally biased region" description="Basic and acidic residues" evidence="1">
    <location>
        <begin position="166"/>
        <end position="184"/>
    </location>
</feature>
<comment type="caution">
    <text evidence="2">The sequence shown here is derived from an EMBL/GenBank/DDBJ whole genome shotgun (WGS) entry which is preliminary data.</text>
</comment>
<reference evidence="2" key="1">
    <citation type="journal article" date="2022" name="bioRxiv">
        <title>Sequencing and chromosome-scale assembly of the giantPleurodeles waltlgenome.</title>
        <authorList>
            <person name="Brown T."/>
            <person name="Elewa A."/>
            <person name="Iarovenko S."/>
            <person name="Subramanian E."/>
            <person name="Araus A.J."/>
            <person name="Petzold A."/>
            <person name="Susuki M."/>
            <person name="Suzuki K.-i.T."/>
            <person name="Hayashi T."/>
            <person name="Toyoda A."/>
            <person name="Oliveira C."/>
            <person name="Osipova E."/>
            <person name="Leigh N.D."/>
            <person name="Simon A."/>
            <person name="Yun M.H."/>
        </authorList>
    </citation>
    <scope>NUCLEOTIDE SEQUENCE</scope>
    <source>
        <strain evidence="2">20211129_DDA</strain>
        <tissue evidence="2">Liver</tissue>
    </source>
</reference>
<evidence type="ECO:0000313" key="2">
    <source>
        <dbReference type="EMBL" id="KAJ1190530.1"/>
    </source>
</evidence>
<evidence type="ECO:0000256" key="1">
    <source>
        <dbReference type="SAM" id="MobiDB-lite"/>
    </source>
</evidence>
<sequence length="191" mass="21476">MTPKGTWIRWPQCRSLSLELRHRLRETSDRAPRRAVCRLGQCPTVPWGPFVTGHRTGVRPGGWQRRAEAGCKWHGGLRRPCWRWRCERARSAGGRHFGRPPACGLSTCLTSPVAVGLLYGAEDLERGPAKNRGGAEADHVWRGGRWGPFRPSRVLRSDWTGPLTASRERERLGGCRAEAPEPRWTKGRAKA</sequence>
<gene>
    <name evidence="2" type="ORF">NDU88_007268</name>
</gene>
<name>A0AAV7UQJ5_PLEWA</name>
<dbReference type="AlphaFoldDB" id="A0AAV7UQJ5"/>
<dbReference type="Proteomes" id="UP001066276">
    <property type="component" value="Chromosome 3_1"/>
</dbReference>
<dbReference type="EMBL" id="JANPWB010000005">
    <property type="protein sequence ID" value="KAJ1190530.1"/>
    <property type="molecule type" value="Genomic_DNA"/>
</dbReference>